<proteinExistence type="predicted"/>
<dbReference type="CDD" id="cd13963">
    <property type="entry name" value="PT_UbiA_2"/>
    <property type="match status" value="1"/>
</dbReference>
<evidence type="ECO:0000256" key="3">
    <source>
        <dbReference type="ARBA" id="ARBA00022692"/>
    </source>
</evidence>
<evidence type="ECO:0000256" key="5">
    <source>
        <dbReference type="ARBA" id="ARBA00023136"/>
    </source>
</evidence>
<keyword evidence="8" id="KW-1185">Reference proteome</keyword>
<dbReference type="InterPro" id="IPR036412">
    <property type="entry name" value="HAD-like_sf"/>
</dbReference>
<dbReference type="Gene3D" id="1.10.357.140">
    <property type="entry name" value="UbiA prenyltransferase"/>
    <property type="match status" value="1"/>
</dbReference>
<feature type="transmembrane region" description="Helical" evidence="6">
    <location>
        <begin position="429"/>
        <end position="447"/>
    </location>
</feature>
<keyword evidence="3 6" id="KW-0812">Transmembrane</keyword>
<evidence type="ECO:0000256" key="2">
    <source>
        <dbReference type="ARBA" id="ARBA00022475"/>
    </source>
</evidence>
<accession>A0ABN1GBL8</accession>
<dbReference type="Pfam" id="PF12710">
    <property type="entry name" value="HAD"/>
    <property type="match status" value="1"/>
</dbReference>
<feature type="transmembrane region" description="Helical" evidence="6">
    <location>
        <begin position="299"/>
        <end position="318"/>
    </location>
</feature>
<gene>
    <name evidence="7" type="ORF">GCM10008943_24570</name>
</gene>
<dbReference type="SUPFAM" id="SSF56784">
    <property type="entry name" value="HAD-like"/>
    <property type="match status" value="1"/>
</dbReference>
<protein>
    <submittedName>
        <fullName evidence="7">UbiA family prenyltransferase</fullName>
    </submittedName>
</protein>
<dbReference type="InterPro" id="IPR023214">
    <property type="entry name" value="HAD_sf"/>
</dbReference>
<feature type="transmembrane region" description="Helical" evidence="6">
    <location>
        <begin position="396"/>
        <end position="417"/>
    </location>
</feature>
<dbReference type="InterPro" id="IPR044878">
    <property type="entry name" value="UbiA_sf"/>
</dbReference>
<organism evidence="7 8">
    <name type="scientific">Paenochrobactrum glaciei</name>
    <dbReference type="NCBI Taxonomy" id="486407"/>
    <lineage>
        <taxon>Bacteria</taxon>
        <taxon>Pseudomonadati</taxon>
        <taxon>Pseudomonadota</taxon>
        <taxon>Alphaproteobacteria</taxon>
        <taxon>Hyphomicrobiales</taxon>
        <taxon>Brucellaceae</taxon>
        <taxon>Paenochrobactrum</taxon>
    </lineage>
</organism>
<comment type="subcellular location">
    <subcellularLocation>
        <location evidence="1">Membrane</location>
        <topology evidence="1">Multi-pass membrane protein</topology>
    </subcellularLocation>
</comment>
<keyword evidence="2" id="KW-1003">Cell membrane</keyword>
<feature type="transmembrane region" description="Helical" evidence="6">
    <location>
        <begin position="37"/>
        <end position="56"/>
    </location>
</feature>
<evidence type="ECO:0000256" key="4">
    <source>
        <dbReference type="ARBA" id="ARBA00022989"/>
    </source>
</evidence>
<dbReference type="Gene3D" id="3.40.50.1000">
    <property type="entry name" value="HAD superfamily/HAD-like"/>
    <property type="match status" value="1"/>
</dbReference>
<dbReference type="PANTHER" id="PTHR11048:SF5">
    <property type="entry name" value="DECAPRENYL-PHOSPHATE PHOSPHORIBOSYLTRANSFERASE"/>
    <property type="match status" value="1"/>
</dbReference>
<reference evidence="7 8" key="1">
    <citation type="journal article" date="2019" name="Int. J. Syst. Evol. Microbiol.">
        <title>The Global Catalogue of Microorganisms (GCM) 10K type strain sequencing project: providing services to taxonomists for standard genome sequencing and annotation.</title>
        <authorList>
            <consortium name="The Broad Institute Genomics Platform"/>
            <consortium name="The Broad Institute Genome Sequencing Center for Infectious Disease"/>
            <person name="Wu L."/>
            <person name="Ma J."/>
        </authorList>
    </citation>
    <scope>NUCLEOTIDE SEQUENCE [LARGE SCALE GENOMIC DNA]</scope>
    <source>
        <strain evidence="7 8">JCM 15115</strain>
    </source>
</reference>
<feature type="transmembrane region" description="Helical" evidence="6">
    <location>
        <begin position="230"/>
        <end position="249"/>
    </location>
</feature>
<dbReference type="EMBL" id="BAAADE010000005">
    <property type="protein sequence ID" value="GAA0608101.1"/>
    <property type="molecule type" value="Genomic_DNA"/>
</dbReference>
<dbReference type="Pfam" id="PF01040">
    <property type="entry name" value="UbiA"/>
    <property type="match status" value="1"/>
</dbReference>
<dbReference type="Proteomes" id="UP001424441">
    <property type="component" value="Unassembled WGS sequence"/>
</dbReference>
<evidence type="ECO:0000256" key="1">
    <source>
        <dbReference type="ARBA" id="ARBA00004141"/>
    </source>
</evidence>
<evidence type="ECO:0000313" key="7">
    <source>
        <dbReference type="EMBL" id="GAA0608101.1"/>
    </source>
</evidence>
<feature type="transmembrane region" description="Helical" evidence="6">
    <location>
        <begin position="207"/>
        <end position="224"/>
    </location>
</feature>
<dbReference type="PANTHER" id="PTHR11048">
    <property type="entry name" value="PRENYLTRANSFERASES"/>
    <property type="match status" value="1"/>
</dbReference>
<feature type="transmembrane region" description="Helical" evidence="6">
    <location>
        <begin position="351"/>
        <end position="371"/>
    </location>
</feature>
<evidence type="ECO:0000256" key="6">
    <source>
        <dbReference type="SAM" id="Phobius"/>
    </source>
</evidence>
<keyword evidence="4 6" id="KW-1133">Transmembrane helix</keyword>
<dbReference type="InterPro" id="IPR000537">
    <property type="entry name" value="UbiA_prenyltransferase"/>
</dbReference>
<comment type="caution">
    <text evidence="7">The sequence shown here is derived from an EMBL/GenBank/DDBJ whole genome shotgun (WGS) entry which is preliminary data.</text>
</comment>
<keyword evidence="5 6" id="KW-0472">Membrane</keyword>
<dbReference type="InterPro" id="IPR039653">
    <property type="entry name" value="Prenyltransferase"/>
</dbReference>
<feature type="transmembrane region" description="Helical" evidence="6">
    <location>
        <begin position="269"/>
        <end position="293"/>
    </location>
</feature>
<evidence type="ECO:0000313" key="8">
    <source>
        <dbReference type="Proteomes" id="UP001424441"/>
    </source>
</evidence>
<sequence length="485" mass="53844">MLGDIDVVESQPFKTGVPLVVDLDGTLIASDLLWESLFALLSKNIFYIFVLPFWLIKGKAFLKTAIAERVTLEAASLPYRQDFLNFLLDQHQAGHKLVLATASAQKFALAVAEHLGIFDKVFATDIHNNVSSHRKAALLVKHYGDKGFDYAGNSRDDLAVFAVSNQVIIVAPDRAAARYQKKHQARLFPAPTVSVMTFLKMLRVHQWLKNILIFVPVILAHELLNGPFFIASIAAFLAFSAAASAIYIINDLLDLPSDRKHLKKRNRPLASGAISIPCGLITSTILLFIAAITCFSLPLEFAAVLGIYVLTTFAYSLFIKRKMLVDVICLAGLYSLRLLGGMAATGIEQSFWLMTFSMFFFMSLALVKRYVELANSTLMVKDKLAGRGYRPEDRDIVGQSGVASAFTAALVLALYMNNDSILINYQHPWILWPLGPIVLYLNVRIWILAHRGEMDEDPVVFLATDWRSQLVISIGVICFLIAGMP</sequence>
<feature type="transmembrane region" description="Helical" evidence="6">
    <location>
        <begin position="325"/>
        <end position="345"/>
    </location>
</feature>
<dbReference type="NCBIfam" id="NF006088">
    <property type="entry name" value="PRK08238.1"/>
    <property type="match status" value="1"/>
</dbReference>
<name>A0ABN1GBL8_9HYPH</name>